<keyword evidence="2" id="KW-1185">Reference proteome</keyword>
<proteinExistence type="predicted"/>
<dbReference type="InterPro" id="IPR035069">
    <property type="entry name" value="TTHA1013/TTHA0281-like"/>
</dbReference>
<reference evidence="1 2" key="1">
    <citation type="submission" date="2016-04" db="EMBL/GenBank/DDBJ databases">
        <title>Complete genome sequence of Thermococcus siculi type strain RG-20.</title>
        <authorList>
            <person name="Oger P.M."/>
        </authorList>
    </citation>
    <scope>NUCLEOTIDE SEQUENCE [LARGE SCALE GENOMIC DNA]</scope>
    <source>
        <strain evidence="1 2">RG-20</strain>
    </source>
</reference>
<dbReference type="GeneID" id="33316956"/>
<protein>
    <recommendedName>
        <fullName evidence="3">Type II toxin-antitoxin system HicB family antitoxin</fullName>
    </recommendedName>
</protein>
<evidence type="ECO:0008006" key="3">
    <source>
        <dbReference type="Google" id="ProtNLM"/>
    </source>
</evidence>
<dbReference type="OrthoDB" id="91989at2157"/>
<evidence type="ECO:0000313" key="1">
    <source>
        <dbReference type="EMBL" id="ASJ08046.1"/>
    </source>
</evidence>
<evidence type="ECO:0000313" key="2">
    <source>
        <dbReference type="Proteomes" id="UP000250125"/>
    </source>
</evidence>
<dbReference type="Gene3D" id="3.30.160.250">
    <property type="match status" value="1"/>
</dbReference>
<gene>
    <name evidence="1" type="ORF">A3L11_01920</name>
</gene>
<accession>A0A2Z2MQK1</accession>
<dbReference type="SUPFAM" id="SSF143100">
    <property type="entry name" value="TTHA1013/TTHA0281-like"/>
    <property type="match status" value="1"/>
</dbReference>
<dbReference type="KEGG" id="tsl:A3L11_01920"/>
<sequence>MIVKFDVYFDGEYWCARGIDEDIFTQGKTLDELMTNLREAVEIHFEEEIERGEEIVVMTLSQFEVSRVEQAASS</sequence>
<dbReference type="AlphaFoldDB" id="A0A2Z2MQK1"/>
<dbReference type="Proteomes" id="UP000250125">
    <property type="component" value="Chromosome"/>
</dbReference>
<dbReference type="RefSeq" id="WP_088855289.1">
    <property type="nucleotide sequence ID" value="NZ_CP015103.1"/>
</dbReference>
<organism evidence="1 2">
    <name type="scientific">Thermococcus siculi</name>
    <dbReference type="NCBI Taxonomy" id="72803"/>
    <lineage>
        <taxon>Archaea</taxon>
        <taxon>Methanobacteriati</taxon>
        <taxon>Methanobacteriota</taxon>
        <taxon>Thermococci</taxon>
        <taxon>Thermococcales</taxon>
        <taxon>Thermococcaceae</taxon>
        <taxon>Thermococcus</taxon>
    </lineage>
</organism>
<name>A0A2Z2MQK1_9EURY</name>
<dbReference type="EMBL" id="CP015103">
    <property type="protein sequence ID" value="ASJ08046.1"/>
    <property type="molecule type" value="Genomic_DNA"/>
</dbReference>